<dbReference type="EMBL" id="VJXW01000016">
    <property type="protein sequence ID" value="TRW24024.1"/>
    <property type="molecule type" value="Genomic_DNA"/>
</dbReference>
<name>A0A552V0N3_9FIRM</name>
<feature type="DNA-binding region" description="H-T-H motif" evidence="2">
    <location>
        <begin position="33"/>
        <end position="52"/>
    </location>
</feature>
<evidence type="ECO:0000256" key="1">
    <source>
        <dbReference type="ARBA" id="ARBA00023125"/>
    </source>
</evidence>
<dbReference type="AlphaFoldDB" id="A0A552V0N3"/>
<dbReference type="InterPro" id="IPR009057">
    <property type="entry name" value="Homeodomain-like_sf"/>
</dbReference>
<accession>A0A552V0N3</accession>
<reference evidence="4 5" key="1">
    <citation type="submission" date="2019-07" db="EMBL/GenBank/DDBJ databases">
        <title>Criibacterium bergeronii gen. nov., sp. nov. isolated from human clinical samples.</title>
        <authorList>
            <person name="Maheux A.F."/>
            <person name="Boudreau D.K."/>
            <person name="Berube E."/>
            <person name="Brodeur S."/>
            <person name="Bernard K.A."/>
            <person name="Abed J.Y."/>
            <person name="Ducrey E."/>
            <person name="Guay E.F."/>
            <person name="Raymond F."/>
            <person name="Corbeil J."/>
            <person name="Domingo M.-C."/>
            <person name="Roy P.H."/>
            <person name="Boissinot M."/>
            <person name="Tocheva E.I."/>
            <person name="Omar R.F."/>
        </authorList>
    </citation>
    <scope>NUCLEOTIDE SEQUENCE [LARGE SCALE GENOMIC DNA]</scope>
    <source>
        <strain evidence="4 5">CCRI-24246</strain>
    </source>
</reference>
<comment type="caution">
    <text evidence="4">The sequence shown here is derived from an EMBL/GenBank/DDBJ whole genome shotgun (WGS) entry which is preliminary data.</text>
</comment>
<evidence type="ECO:0000313" key="4">
    <source>
        <dbReference type="EMBL" id="TRW24024.1"/>
    </source>
</evidence>
<dbReference type="Proteomes" id="UP000319424">
    <property type="component" value="Unassembled WGS sequence"/>
</dbReference>
<dbReference type="InterPro" id="IPR001647">
    <property type="entry name" value="HTH_TetR"/>
</dbReference>
<dbReference type="SUPFAM" id="SSF46689">
    <property type="entry name" value="Homeodomain-like"/>
    <property type="match status" value="1"/>
</dbReference>
<feature type="domain" description="HTH tetR-type" evidence="3">
    <location>
        <begin position="10"/>
        <end position="70"/>
    </location>
</feature>
<sequence length="197" mass="22843">MCAAMRLGESERKKEIMNSAAKVIIEKGLERTTMEDIIAGTSLSKGGVYHYYASVVDIFKDIMLNGINYRNEIIKKHLSECECIASNEFMAGQLVDKLIDDNFYMPLYVEFLIAKKRNPKLAKLMPELQEQTKEEFKKIMCDVPYWITNNESFQFITDFINAMIIGSDVLEARENFKKNRQLLEKMLILIFEQGKEN</sequence>
<gene>
    <name evidence="4" type="ORF">FL857_09265</name>
</gene>
<proteinExistence type="predicted"/>
<dbReference type="Gene3D" id="1.10.357.10">
    <property type="entry name" value="Tetracycline Repressor, domain 2"/>
    <property type="match status" value="1"/>
</dbReference>
<dbReference type="Pfam" id="PF00440">
    <property type="entry name" value="TetR_N"/>
    <property type="match status" value="1"/>
</dbReference>
<keyword evidence="1 2" id="KW-0238">DNA-binding</keyword>
<organism evidence="4 5">
    <name type="scientific">Criibacterium bergeronii</name>
    <dbReference type="NCBI Taxonomy" id="1871336"/>
    <lineage>
        <taxon>Bacteria</taxon>
        <taxon>Bacillati</taxon>
        <taxon>Bacillota</taxon>
        <taxon>Clostridia</taxon>
        <taxon>Peptostreptococcales</taxon>
        <taxon>Filifactoraceae</taxon>
        <taxon>Criibacterium</taxon>
    </lineage>
</organism>
<protein>
    <submittedName>
        <fullName evidence="4">TetR/AcrR family transcriptional regulator</fullName>
    </submittedName>
</protein>
<dbReference type="PROSITE" id="PS50977">
    <property type="entry name" value="HTH_TETR_2"/>
    <property type="match status" value="1"/>
</dbReference>
<dbReference type="GO" id="GO:0003677">
    <property type="term" value="F:DNA binding"/>
    <property type="evidence" value="ECO:0007669"/>
    <property type="project" value="UniProtKB-UniRule"/>
</dbReference>
<evidence type="ECO:0000259" key="3">
    <source>
        <dbReference type="PROSITE" id="PS50977"/>
    </source>
</evidence>
<dbReference type="RefSeq" id="WP_144398582.1">
    <property type="nucleotide sequence ID" value="NZ_VJXW01000016.1"/>
</dbReference>
<evidence type="ECO:0000256" key="2">
    <source>
        <dbReference type="PROSITE-ProRule" id="PRU00335"/>
    </source>
</evidence>
<dbReference type="OrthoDB" id="9812484at2"/>
<evidence type="ECO:0000313" key="5">
    <source>
        <dbReference type="Proteomes" id="UP000319424"/>
    </source>
</evidence>